<dbReference type="EMBL" id="MN740827">
    <property type="protein sequence ID" value="QHU13915.1"/>
    <property type="molecule type" value="Genomic_DNA"/>
</dbReference>
<accession>A0A6C0K796</accession>
<name>A0A6C0K796_9ZZZZ</name>
<proteinExistence type="predicted"/>
<dbReference type="AlphaFoldDB" id="A0A6C0K796"/>
<reference evidence="1" key="1">
    <citation type="journal article" date="2020" name="Nature">
        <title>Giant virus diversity and host interactions through global metagenomics.</title>
        <authorList>
            <person name="Schulz F."/>
            <person name="Roux S."/>
            <person name="Paez-Espino D."/>
            <person name="Jungbluth S."/>
            <person name="Walsh D.A."/>
            <person name="Denef V.J."/>
            <person name="McMahon K.D."/>
            <person name="Konstantinidis K.T."/>
            <person name="Eloe-Fadrosh E.A."/>
            <person name="Kyrpides N.C."/>
            <person name="Woyke T."/>
        </authorList>
    </citation>
    <scope>NUCLEOTIDE SEQUENCE</scope>
    <source>
        <strain evidence="1">GVMAG-S-1101182-85</strain>
    </source>
</reference>
<sequence length="88" mass="10324">MGNAFGRNYIMRIDNTYVTSKQFQKIKTYEDALRFAGHDIKSTDEIDIVAQGQRKRTIHAFERFQFVEAIYYKGKLIIVERLYGVPTV</sequence>
<protein>
    <submittedName>
        <fullName evidence="1">Uncharacterized protein</fullName>
    </submittedName>
</protein>
<evidence type="ECO:0000313" key="1">
    <source>
        <dbReference type="EMBL" id="QHU13915.1"/>
    </source>
</evidence>
<organism evidence="1">
    <name type="scientific">viral metagenome</name>
    <dbReference type="NCBI Taxonomy" id="1070528"/>
    <lineage>
        <taxon>unclassified sequences</taxon>
        <taxon>metagenomes</taxon>
        <taxon>organismal metagenomes</taxon>
    </lineage>
</organism>